<feature type="coiled-coil region" evidence="1">
    <location>
        <begin position="87"/>
        <end position="114"/>
    </location>
</feature>
<dbReference type="Pfam" id="PF25298">
    <property type="entry name" value="Baculo_FP_2nd"/>
    <property type="match status" value="1"/>
</dbReference>
<dbReference type="InterPro" id="IPR057251">
    <property type="entry name" value="FP_C"/>
</dbReference>
<dbReference type="GeneID" id="112457265"/>
<gene>
    <name evidence="4" type="primary">LOC112457265</name>
</gene>
<evidence type="ECO:0000313" key="3">
    <source>
        <dbReference type="Proteomes" id="UP000504618"/>
    </source>
</evidence>
<evidence type="ECO:0000259" key="2">
    <source>
        <dbReference type="Pfam" id="PF25298"/>
    </source>
</evidence>
<sequence length="281" mass="30999">MASLTDSRTQSTSSAPLPATDELLLSLIEQMKQSDSKISAFIDNQQRINDDITRSDLRISAFIESQQRTNDVINSKLDQINSLSETVASNTQRISSLELENAALKRELQDLKATHLGRQDCNDNEIIVSGLPEPLSVAPSVAALNMLAVLDASSISPHVLNVRAVRKSPPGSSSSQTNAATGNSLIITVTSSTVRDLIISKKRTKGTIRQGEICGNDSKSFVYINEMLSKDSYELLQQTKRVAKERSYRYVWVKRGRIHVRHSDGKPVIRIDSHADLDKLV</sequence>
<dbReference type="AlphaFoldDB" id="A0A6J1Q2T4"/>
<evidence type="ECO:0000313" key="4">
    <source>
        <dbReference type="RefSeq" id="XP_024875958.1"/>
    </source>
</evidence>
<name>A0A6J1Q2T4_9HYME</name>
<protein>
    <submittedName>
        <fullName evidence="4">Uncharacterized protein LOC112457265</fullName>
    </submittedName>
</protein>
<dbReference type="OrthoDB" id="7479742at2759"/>
<evidence type="ECO:0000256" key="1">
    <source>
        <dbReference type="SAM" id="Coils"/>
    </source>
</evidence>
<proteinExistence type="predicted"/>
<dbReference type="RefSeq" id="XP_024875958.1">
    <property type="nucleotide sequence ID" value="XM_025020190.1"/>
</dbReference>
<keyword evidence="1" id="KW-0175">Coiled coil</keyword>
<organism evidence="3 4">
    <name type="scientific">Temnothorax curvispinosus</name>
    <dbReference type="NCBI Taxonomy" id="300111"/>
    <lineage>
        <taxon>Eukaryota</taxon>
        <taxon>Metazoa</taxon>
        <taxon>Ecdysozoa</taxon>
        <taxon>Arthropoda</taxon>
        <taxon>Hexapoda</taxon>
        <taxon>Insecta</taxon>
        <taxon>Pterygota</taxon>
        <taxon>Neoptera</taxon>
        <taxon>Endopterygota</taxon>
        <taxon>Hymenoptera</taxon>
        <taxon>Apocrita</taxon>
        <taxon>Aculeata</taxon>
        <taxon>Formicoidea</taxon>
        <taxon>Formicidae</taxon>
        <taxon>Myrmicinae</taxon>
        <taxon>Temnothorax</taxon>
    </lineage>
</organism>
<reference evidence="4" key="1">
    <citation type="submission" date="2025-08" db="UniProtKB">
        <authorList>
            <consortium name="RefSeq"/>
        </authorList>
    </citation>
    <scope>IDENTIFICATION</scope>
    <source>
        <tissue evidence="4">Whole body</tissue>
    </source>
</reference>
<feature type="domain" description="FP protein C-terminal" evidence="2">
    <location>
        <begin position="232"/>
        <end position="281"/>
    </location>
</feature>
<dbReference type="Proteomes" id="UP000504618">
    <property type="component" value="Unplaced"/>
</dbReference>
<accession>A0A6J1Q2T4</accession>
<keyword evidence="3" id="KW-1185">Reference proteome</keyword>